<organism evidence="2 3">
    <name type="scientific">Bacillus carboniphilus</name>
    <dbReference type="NCBI Taxonomy" id="86663"/>
    <lineage>
        <taxon>Bacteria</taxon>
        <taxon>Bacillati</taxon>
        <taxon>Bacillota</taxon>
        <taxon>Bacilli</taxon>
        <taxon>Bacillales</taxon>
        <taxon>Bacillaceae</taxon>
        <taxon>Bacillus</taxon>
    </lineage>
</organism>
<sequence>MSNSNCSGVKAFEGVAGAAGIGAILVTIVFVLLIIAGGLFTVQISANACACAQND</sequence>
<evidence type="ECO:0000313" key="2">
    <source>
        <dbReference type="EMBL" id="WLR41466.1"/>
    </source>
</evidence>
<keyword evidence="1" id="KW-1133">Transmembrane helix</keyword>
<dbReference type="EMBL" id="CP129013">
    <property type="protein sequence ID" value="WLR41466.1"/>
    <property type="molecule type" value="Genomic_DNA"/>
</dbReference>
<proteinExistence type="predicted"/>
<gene>
    <name evidence="2" type="ORF">LC087_11210</name>
</gene>
<accession>A0ABY9JPY9</accession>
<dbReference type="RefSeq" id="WP_226541561.1">
    <property type="nucleotide sequence ID" value="NZ_CP129013.1"/>
</dbReference>
<dbReference type="Proteomes" id="UP001197974">
    <property type="component" value="Chromosome"/>
</dbReference>
<protein>
    <submittedName>
        <fullName evidence="2">Uncharacterized protein</fullName>
    </submittedName>
</protein>
<evidence type="ECO:0000313" key="3">
    <source>
        <dbReference type="Proteomes" id="UP001197974"/>
    </source>
</evidence>
<evidence type="ECO:0000256" key="1">
    <source>
        <dbReference type="SAM" id="Phobius"/>
    </source>
</evidence>
<name>A0ABY9JPY9_9BACI</name>
<keyword evidence="3" id="KW-1185">Reference proteome</keyword>
<feature type="transmembrane region" description="Helical" evidence="1">
    <location>
        <begin position="12"/>
        <end position="40"/>
    </location>
</feature>
<reference evidence="2 3" key="1">
    <citation type="submission" date="2023-06" db="EMBL/GenBank/DDBJ databases">
        <title>Five Gram-positive bacteria isolated from mangrove sediments in Shenzhen, Guangdong, China.</title>
        <authorList>
            <person name="Yu S."/>
            <person name="Zheng W."/>
            <person name="Huang Y."/>
        </authorList>
    </citation>
    <scope>NUCLEOTIDE SEQUENCE [LARGE SCALE GENOMIC DNA]</scope>
    <source>
        <strain evidence="2 3">SaN35-3</strain>
    </source>
</reference>
<keyword evidence="1" id="KW-0812">Transmembrane</keyword>
<keyword evidence="1" id="KW-0472">Membrane</keyword>